<evidence type="ECO:0000313" key="14">
    <source>
        <dbReference type="Proteomes" id="UP000593564"/>
    </source>
</evidence>
<dbReference type="InterPro" id="IPR045279">
    <property type="entry name" value="ARR-like"/>
</dbReference>
<dbReference type="PROSITE" id="PS51017">
    <property type="entry name" value="CCT"/>
    <property type="match status" value="1"/>
</dbReference>
<dbReference type="GO" id="GO:0000160">
    <property type="term" value="P:phosphorelay signal transduction system"/>
    <property type="evidence" value="ECO:0007669"/>
    <property type="project" value="UniProtKB-KW"/>
</dbReference>
<comment type="caution">
    <text evidence="8">Lacks conserved residue(s) required for the propagation of feature annotation.</text>
</comment>
<comment type="caution">
    <text evidence="13">The sequence shown here is derived from an EMBL/GenBank/DDBJ whole genome shotgun (WGS) entry which is preliminary data.</text>
</comment>
<evidence type="ECO:0000259" key="11">
    <source>
        <dbReference type="PROSITE" id="PS50110"/>
    </source>
</evidence>
<sequence length="770" mass="87171">MPSAFRYFASPLVWKKRKEKKRKEKSGLVGWGVPSLPDIRSRRPLVLCQIYGHLKIFIISKNFSIKYVNLSFETLEFELRKKFNMGEEAVNKLQVKELEFEAEKNKNKKEDGSTSVIRWERFLPRMVLRVLLVEADDSTRQIIAALLRKCSFRVAAVADGLKAWEVLKGKPHNIDLILTEVDLPSISGFALLTLIMEHGICKNIPVIMMSSHDSVSMVYKCMLRGAADFLVKPVRKNELQNLWQHVWRRRASTREGHDPQVECVAQQKVEATAENNASSNHSSGYMACIQRNRECIEKGSDAQSSCTKPELEAERAYAENVQDLSQTKWSKSPRSDMKIQKYEERVESSRNLLMYDSQDRGLAVAAGKDANTMTQGEDVAPQSQRDHANIFSEACDNNHVPVNYSKEVIDLIGTFDNYTKCSYRSSGSNNGTNKVDSPLLDLSLRRPHPHPLRQPYPHPHPHPSGFVNQVSDERHILNHSDASAFSRYTNRALRPLHSSTSICDQQKNYGTNSDRQLSNHTFDYNSDTHGFAALISSQKNMLSLATCQCGQPEVAFLCPQQTVLPVPVPCPQHFVHNRAHQWCQVLGSVHHQEPSIQVNTFHQSNLETRNSQQFNNLIGQTVNNSTNQTEHKQRHKLESSEDLRHFSSATDQSASSSFCNGTASHLNSIGCVSNGNVDQLAVVQTGVESVNEEGLPINDRNCHRSVLREAALTKFRLKRKDRCYEKKVRYESRKKLAEQRARVKGQFIRRGHTEPAPVETDSRCGISLDG</sequence>
<dbReference type="PROSITE" id="PS50110">
    <property type="entry name" value="RESPONSE_REGULATORY"/>
    <property type="match status" value="1"/>
</dbReference>
<keyword evidence="5" id="KW-0090">Biological rhythms</keyword>
<gene>
    <name evidence="13" type="ORF">HYC85_001397</name>
</gene>
<name>A0A7J7I7T2_CAMSI</name>
<evidence type="ECO:0000256" key="6">
    <source>
        <dbReference type="ARBA" id="ARBA00023163"/>
    </source>
</evidence>
<evidence type="ECO:0000256" key="8">
    <source>
        <dbReference type="PROSITE-ProRule" id="PRU00169"/>
    </source>
</evidence>
<keyword evidence="4" id="KW-0805">Transcription regulation</keyword>
<evidence type="ECO:0000313" key="13">
    <source>
        <dbReference type="EMBL" id="KAF5960188.1"/>
    </source>
</evidence>
<keyword evidence="6" id="KW-0804">Transcription</keyword>
<evidence type="ECO:0000256" key="3">
    <source>
        <dbReference type="ARBA" id="ARBA00023012"/>
    </source>
</evidence>
<evidence type="ECO:0008006" key="15">
    <source>
        <dbReference type="Google" id="ProtNLM"/>
    </source>
</evidence>
<evidence type="ECO:0000259" key="12">
    <source>
        <dbReference type="PROSITE" id="PS51017"/>
    </source>
</evidence>
<dbReference type="EMBL" id="JACBKZ010000001">
    <property type="protein sequence ID" value="KAF5960188.1"/>
    <property type="molecule type" value="Genomic_DNA"/>
</dbReference>
<comment type="subcellular location">
    <subcellularLocation>
        <location evidence="1 9">Nucleus</location>
    </subcellularLocation>
</comment>
<feature type="domain" description="Response regulatory" evidence="11">
    <location>
        <begin position="129"/>
        <end position="247"/>
    </location>
</feature>
<dbReference type="InterPro" id="IPR001789">
    <property type="entry name" value="Sig_transdc_resp-reg_receiver"/>
</dbReference>
<keyword evidence="7 9" id="KW-0539">Nucleus</keyword>
<dbReference type="AlphaFoldDB" id="A0A7J7I7T2"/>
<evidence type="ECO:0000256" key="2">
    <source>
        <dbReference type="ARBA" id="ARBA00010330"/>
    </source>
</evidence>
<comment type="similarity">
    <text evidence="2">Belongs to the ARR-like family.</text>
</comment>
<dbReference type="Pfam" id="PF06203">
    <property type="entry name" value="CCT"/>
    <property type="match status" value="1"/>
</dbReference>
<reference evidence="13 14" key="2">
    <citation type="submission" date="2020-07" db="EMBL/GenBank/DDBJ databases">
        <title>Genome assembly of wild tea tree DASZ reveals pedigree and selection history of tea varieties.</title>
        <authorList>
            <person name="Zhang W."/>
        </authorList>
    </citation>
    <scope>NUCLEOTIDE SEQUENCE [LARGE SCALE GENOMIC DNA]</scope>
    <source>
        <strain evidence="14">cv. G240</strain>
        <tissue evidence="13">Leaf</tissue>
    </source>
</reference>
<dbReference type="InterPro" id="IPR011006">
    <property type="entry name" value="CheY-like_superfamily"/>
</dbReference>
<dbReference type="SMART" id="SM00448">
    <property type="entry name" value="REC"/>
    <property type="match status" value="1"/>
</dbReference>
<dbReference type="CDD" id="cd17582">
    <property type="entry name" value="psREC_PRR"/>
    <property type="match status" value="1"/>
</dbReference>
<protein>
    <recommendedName>
        <fullName evidence="15">Two-component response regulator-like APRR5</fullName>
    </recommendedName>
</protein>
<dbReference type="Pfam" id="PF00072">
    <property type="entry name" value="Response_reg"/>
    <property type="match status" value="1"/>
</dbReference>
<evidence type="ECO:0000256" key="5">
    <source>
        <dbReference type="ARBA" id="ARBA00023108"/>
    </source>
</evidence>
<feature type="compositionally biased region" description="Polar residues" evidence="10">
    <location>
        <begin position="423"/>
        <end position="435"/>
    </location>
</feature>
<dbReference type="GO" id="GO:0048511">
    <property type="term" value="P:rhythmic process"/>
    <property type="evidence" value="ECO:0007669"/>
    <property type="project" value="UniProtKB-KW"/>
</dbReference>
<organism evidence="13 14">
    <name type="scientific">Camellia sinensis</name>
    <name type="common">Tea plant</name>
    <name type="synonym">Thea sinensis</name>
    <dbReference type="NCBI Taxonomy" id="4442"/>
    <lineage>
        <taxon>Eukaryota</taxon>
        <taxon>Viridiplantae</taxon>
        <taxon>Streptophyta</taxon>
        <taxon>Embryophyta</taxon>
        <taxon>Tracheophyta</taxon>
        <taxon>Spermatophyta</taxon>
        <taxon>Magnoliopsida</taxon>
        <taxon>eudicotyledons</taxon>
        <taxon>Gunneridae</taxon>
        <taxon>Pentapetalae</taxon>
        <taxon>asterids</taxon>
        <taxon>Ericales</taxon>
        <taxon>Theaceae</taxon>
        <taxon>Camellia</taxon>
    </lineage>
</organism>
<reference evidence="14" key="1">
    <citation type="journal article" date="2020" name="Nat. Commun.">
        <title>Genome assembly of wild tea tree DASZ reveals pedigree and selection history of tea varieties.</title>
        <authorList>
            <person name="Zhang W."/>
            <person name="Zhang Y."/>
            <person name="Qiu H."/>
            <person name="Guo Y."/>
            <person name="Wan H."/>
            <person name="Zhang X."/>
            <person name="Scossa F."/>
            <person name="Alseekh S."/>
            <person name="Zhang Q."/>
            <person name="Wang P."/>
            <person name="Xu L."/>
            <person name="Schmidt M.H."/>
            <person name="Jia X."/>
            <person name="Li D."/>
            <person name="Zhu A."/>
            <person name="Guo F."/>
            <person name="Chen W."/>
            <person name="Ni D."/>
            <person name="Usadel B."/>
            <person name="Fernie A.R."/>
            <person name="Wen W."/>
        </authorList>
    </citation>
    <scope>NUCLEOTIDE SEQUENCE [LARGE SCALE GENOMIC DNA]</scope>
    <source>
        <strain evidence="14">cv. G240</strain>
    </source>
</reference>
<evidence type="ECO:0000256" key="7">
    <source>
        <dbReference type="ARBA" id="ARBA00023242"/>
    </source>
</evidence>
<feature type="region of interest" description="Disordered" evidence="10">
    <location>
        <begin position="749"/>
        <end position="770"/>
    </location>
</feature>
<evidence type="ECO:0000256" key="1">
    <source>
        <dbReference type="ARBA" id="ARBA00004123"/>
    </source>
</evidence>
<dbReference type="SUPFAM" id="SSF52172">
    <property type="entry name" value="CheY-like"/>
    <property type="match status" value="1"/>
</dbReference>
<dbReference type="GO" id="GO:0009736">
    <property type="term" value="P:cytokinin-activated signaling pathway"/>
    <property type="evidence" value="ECO:0007669"/>
    <property type="project" value="InterPro"/>
</dbReference>
<dbReference type="GO" id="GO:0005634">
    <property type="term" value="C:nucleus"/>
    <property type="evidence" value="ECO:0007669"/>
    <property type="project" value="UniProtKB-SubCell"/>
</dbReference>
<dbReference type="PANTHER" id="PTHR43874:SF146">
    <property type="entry name" value="TWO-COMPONENT RESPONSE REGULATOR-LIKE APRR9"/>
    <property type="match status" value="1"/>
</dbReference>
<keyword evidence="14" id="KW-1185">Reference proteome</keyword>
<dbReference type="Proteomes" id="UP000593564">
    <property type="component" value="Unassembled WGS sequence"/>
</dbReference>
<keyword evidence="3" id="KW-0902">Two-component regulatory system</keyword>
<feature type="domain" description="CCT" evidence="12">
    <location>
        <begin position="708"/>
        <end position="750"/>
    </location>
</feature>
<evidence type="ECO:0000256" key="4">
    <source>
        <dbReference type="ARBA" id="ARBA00023015"/>
    </source>
</evidence>
<dbReference type="InterPro" id="IPR010402">
    <property type="entry name" value="CCT_domain"/>
</dbReference>
<accession>A0A7J7I7T2</accession>
<dbReference type="PANTHER" id="PTHR43874">
    <property type="entry name" value="TWO-COMPONENT RESPONSE REGULATOR"/>
    <property type="match status" value="1"/>
</dbReference>
<proteinExistence type="inferred from homology"/>
<dbReference type="Gene3D" id="3.40.50.2300">
    <property type="match status" value="1"/>
</dbReference>
<evidence type="ECO:0000256" key="10">
    <source>
        <dbReference type="SAM" id="MobiDB-lite"/>
    </source>
</evidence>
<feature type="region of interest" description="Disordered" evidence="10">
    <location>
        <begin position="423"/>
        <end position="468"/>
    </location>
</feature>
<evidence type="ECO:0000256" key="9">
    <source>
        <dbReference type="PROSITE-ProRule" id="PRU00357"/>
    </source>
</evidence>